<organism evidence="1 2">
    <name type="scientific">Symbiodinium microadriaticum</name>
    <name type="common">Dinoflagellate</name>
    <name type="synonym">Zooxanthella microadriatica</name>
    <dbReference type="NCBI Taxonomy" id="2951"/>
    <lineage>
        <taxon>Eukaryota</taxon>
        <taxon>Sar</taxon>
        <taxon>Alveolata</taxon>
        <taxon>Dinophyceae</taxon>
        <taxon>Suessiales</taxon>
        <taxon>Symbiodiniaceae</taxon>
        <taxon>Symbiodinium</taxon>
    </lineage>
</organism>
<protein>
    <submittedName>
        <fullName evidence="1">Uncharacterized protein</fullName>
    </submittedName>
</protein>
<dbReference type="EMBL" id="LSRX01000154">
    <property type="protein sequence ID" value="OLQ06713.1"/>
    <property type="molecule type" value="Genomic_DNA"/>
</dbReference>
<gene>
    <name evidence="1" type="ORF">AK812_SmicGene9966</name>
</gene>
<dbReference type="AlphaFoldDB" id="A0A1Q9EGZ0"/>
<reference evidence="1 2" key="1">
    <citation type="submission" date="2016-02" db="EMBL/GenBank/DDBJ databases">
        <title>Genome analysis of coral dinoflagellate symbionts highlights evolutionary adaptations to a symbiotic lifestyle.</title>
        <authorList>
            <person name="Aranda M."/>
            <person name="Li Y."/>
            <person name="Liew Y.J."/>
            <person name="Baumgarten S."/>
            <person name="Simakov O."/>
            <person name="Wilson M."/>
            <person name="Piel J."/>
            <person name="Ashoor H."/>
            <person name="Bougouffa S."/>
            <person name="Bajic V.B."/>
            <person name="Ryu T."/>
            <person name="Ravasi T."/>
            <person name="Bayer T."/>
            <person name="Micklem G."/>
            <person name="Kim H."/>
            <person name="Bhak J."/>
            <person name="Lajeunesse T.C."/>
            <person name="Voolstra C.R."/>
        </authorList>
    </citation>
    <scope>NUCLEOTIDE SEQUENCE [LARGE SCALE GENOMIC DNA]</scope>
    <source>
        <strain evidence="1 2">CCMP2467</strain>
    </source>
</reference>
<name>A0A1Q9EGZ0_SYMMI</name>
<accession>A0A1Q9EGZ0</accession>
<evidence type="ECO:0000313" key="2">
    <source>
        <dbReference type="Proteomes" id="UP000186817"/>
    </source>
</evidence>
<keyword evidence="2" id="KW-1185">Reference proteome</keyword>
<proteinExistence type="predicted"/>
<comment type="caution">
    <text evidence="1">The sequence shown here is derived from an EMBL/GenBank/DDBJ whole genome shotgun (WGS) entry which is preliminary data.</text>
</comment>
<sequence length="75" mass="7796">MLADVYVVCSHIVVESADFQSSTGFLEVLVVAPLTGGIQEDMKDASEGPHGSSALLAPLEHFVPKGEIPTEGVGD</sequence>
<dbReference type="Proteomes" id="UP000186817">
    <property type="component" value="Unassembled WGS sequence"/>
</dbReference>
<evidence type="ECO:0000313" key="1">
    <source>
        <dbReference type="EMBL" id="OLQ06713.1"/>
    </source>
</evidence>